<dbReference type="SUPFAM" id="SSF82829">
    <property type="entry name" value="MesJ substrate recognition domain-like"/>
    <property type="match status" value="1"/>
</dbReference>
<dbReference type="Pfam" id="PF01171">
    <property type="entry name" value="ATP_bind_3"/>
    <property type="match status" value="1"/>
</dbReference>
<dbReference type="HAMAP" id="MF_01161">
    <property type="entry name" value="tRNA_Ile_lys_synt"/>
    <property type="match status" value="1"/>
</dbReference>
<dbReference type="Pfam" id="PF09179">
    <property type="entry name" value="TilS"/>
    <property type="match status" value="1"/>
</dbReference>
<dbReference type="EMBL" id="JH109154">
    <property type="protein sequence ID" value="EGW19620.1"/>
    <property type="molecule type" value="Genomic_DNA"/>
</dbReference>
<feature type="domain" description="Lysidine-tRNA(Ile) synthetase C-terminal" evidence="9">
    <location>
        <begin position="376"/>
        <end position="449"/>
    </location>
</feature>
<evidence type="ECO:0000256" key="1">
    <source>
        <dbReference type="ARBA" id="ARBA00004496"/>
    </source>
</evidence>
<sequence length="451" mass="50559">MQGERRKVKDSSLYEDFCGSIFKQLDLGGERQRFYIAYSGGVDSHVLLHCCASITHLKDKLTAVYVHHGLQAEAESWAKHCEKTAKDVGVEFLTLRVNANAAPGESPEEAARNARYAALKSLIKADDALLLAQHREDQLETVLLQLFRGSGLRGLSGMSERMAFGAGVMLRPLLNTPKQAISDYAHAHQLSWVEDPSNQSNDYDRNFLRNAVVPLLKQRWSAIDKTVARSAKHCADAQVLVDEVADELFGAVFNPVDKTLSISRLSEHHSHPQQLIVRHWFRHRGLKMPAQAKVERILNEVVAAAGHRDPVLSGQGYSIRRYRDKLYCLTNLSGTEPQDRVWPVGQASIKITDDRTLSCVPSSKGISRERWQDATVEVRFRRGGEKIRLPGREGHHSLKNLFQEAGIPPWERDAMPFIYLNDTLAAVGDLWISAAFYSEKTQDCISLSLQS</sequence>
<dbReference type="InterPro" id="IPR012796">
    <property type="entry name" value="Lysidine-tRNA-synth_C"/>
</dbReference>
<dbReference type="GO" id="GO:0032267">
    <property type="term" value="F:tRNA(Ile)-lysidine synthase activity"/>
    <property type="evidence" value="ECO:0007669"/>
    <property type="project" value="UniProtKB-EC"/>
</dbReference>
<dbReference type="SMART" id="SM00977">
    <property type="entry name" value="TilS_C"/>
    <property type="match status" value="1"/>
</dbReference>
<evidence type="ECO:0000313" key="11">
    <source>
        <dbReference type="Proteomes" id="UP000004664"/>
    </source>
</evidence>
<dbReference type="NCBIfam" id="TIGR02433">
    <property type="entry name" value="lysidine_TilS_C"/>
    <property type="match status" value="1"/>
</dbReference>
<dbReference type="STRING" id="697282.Mettu_2727"/>
<dbReference type="SUPFAM" id="SSF56037">
    <property type="entry name" value="PheT/TilS domain"/>
    <property type="match status" value="1"/>
</dbReference>
<dbReference type="GO" id="GO:0005524">
    <property type="term" value="F:ATP binding"/>
    <property type="evidence" value="ECO:0007669"/>
    <property type="project" value="UniProtKB-UniRule"/>
</dbReference>
<name>G3J1L4_METTV</name>
<keyword evidence="2 8" id="KW-0963">Cytoplasm</keyword>
<evidence type="ECO:0000259" key="9">
    <source>
        <dbReference type="SMART" id="SM00977"/>
    </source>
</evidence>
<dbReference type="NCBIfam" id="TIGR02432">
    <property type="entry name" value="lysidine_TilS_N"/>
    <property type="match status" value="1"/>
</dbReference>
<keyword evidence="11" id="KW-1185">Reference proteome</keyword>
<dbReference type="SUPFAM" id="SSF52402">
    <property type="entry name" value="Adenine nucleotide alpha hydrolases-like"/>
    <property type="match status" value="1"/>
</dbReference>
<evidence type="ECO:0000256" key="3">
    <source>
        <dbReference type="ARBA" id="ARBA00022598"/>
    </source>
</evidence>
<evidence type="ECO:0000256" key="4">
    <source>
        <dbReference type="ARBA" id="ARBA00022694"/>
    </source>
</evidence>
<comment type="function">
    <text evidence="8">Ligates lysine onto the cytidine present at position 34 of the AUA codon-specific tRNA(Ile) that contains the anticodon CAU, in an ATP-dependent manner. Cytidine is converted to lysidine, thus changing the amino acid specificity of the tRNA from methionine to isoleucine.</text>
</comment>
<keyword evidence="5 8" id="KW-0547">Nucleotide-binding</keyword>
<dbReference type="RefSeq" id="WP_006893764.1">
    <property type="nucleotide sequence ID" value="NZ_JH109154.1"/>
</dbReference>
<dbReference type="Pfam" id="PF11734">
    <property type="entry name" value="TilS_C"/>
    <property type="match status" value="1"/>
</dbReference>
<evidence type="ECO:0000256" key="5">
    <source>
        <dbReference type="ARBA" id="ARBA00022741"/>
    </source>
</evidence>
<dbReference type="PANTHER" id="PTHR43033:SF1">
    <property type="entry name" value="TRNA(ILE)-LYSIDINE SYNTHASE-RELATED"/>
    <property type="match status" value="1"/>
</dbReference>
<accession>G3J1L4</accession>
<comment type="subcellular location">
    <subcellularLocation>
        <location evidence="1 8">Cytoplasm</location>
    </subcellularLocation>
</comment>
<dbReference type="AlphaFoldDB" id="G3J1L4"/>
<keyword evidence="3 8" id="KW-0436">Ligase</keyword>
<dbReference type="Gene3D" id="3.40.50.620">
    <property type="entry name" value="HUPs"/>
    <property type="match status" value="1"/>
</dbReference>
<protein>
    <recommendedName>
        <fullName evidence="8">tRNA(Ile)-lysidine synthase</fullName>
        <ecNumber evidence="8">6.3.4.19</ecNumber>
    </recommendedName>
    <alternativeName>
        <fullName evidence="8">tRNA(Ile)-2-lysyl-cytidine synthase</fullName>
    </alternativeName>
    <alternativeName>
        <fullName evidence="8">tRNA(Ile)-lysidine synthetase</fullName>
    </alternativeName>
</protein>
<keyword evidence="4 8" id="KW-0819">tRNA processing</keyword>
<dbReference type="Proteomes" id="UP000004664">
    <property type="component" value="Unassembled WGS sequence"/>
</dbReference>
<dbReference type="InterPro" id="IPR012094">
    <property type="entry name" value="tRNA_Ile_lys_synt"/>
</dbReference>
<evidence type="ECO:0000256" key="2">
    <source>
        <dbReference type="ARBA" id="ARBA00022490"/>
    </source>
</evidence>
<dbReference type="GO" id="GO:0005737">
    <property type="term" value="C:cytoplasm"/>
    <property type="evidence" value="ECO:0007669"/>
    <property type="project" value="UniProtKB-SubCell"/>
</dbReference>
<organism evidence="10 11">
    <name type="scientific">Methylobacter tundripaludum (strain ATCC BAA-1195 / DSM 17260 / SV96)</name>
    <dbReference type="NCBI Taxonomy" id="697282"/>
    <lineage>
        <taxon>Bacteria</taxon>
        <taxon>Pseudomonadati</taxon>
        <taxon>Pseudomonadota</taxon>
        <taxon>Gammaproteobacteria</taxon>
        <taxon>Methylococcales</taxon>
        <taxon>Methylococcaceae</taxon>
        <taxon>Methylobacter</taxon>
    </lineage>
</organism>
<proteinExistence type="inferred from homology"/>
<keyword evidence="6 8" id="KW-0067">ATP-binding</keyword>
<evidence type="ECO:0000256" key="6">
    <source>
        <dbReference type="ARBA" id="ARBA00022840"/>
    </source>
</evidence>
<dbReference type="CDD" id="cd01992">
    <property type="entry name" value="TilS_N"/>
    <property type="match status" value="1"/>
</dbReference>
<feature type="binding site" evidence="8">
    <location>
        <begin position="39"/>
        <end position="44"/>
    </location>
    <ligand>
        <name>ATP</name>
        <dbReference type="ChEBI" id="CHEBI:30616"/>
    </ligand>
</feature>
<dbReference type="PANTHER" id="PTHR43033">
    <property type="entry name" value="TRNA(ILE)-LYSIDINE SYNTHASE-RELATED"/>
    <property type="match status" value="1"/>
</dbReference>
<gene>
    <name evidence="8" type="primary">tilS</name>
    <name evidence="10" type="ORF">Mettu_2727</name>
</gene>
<dbReference type="InterPro" id="IPR014729">
    <property type="entry name" value="Rossmann-like_a/b/a_fold"/>
</dbReference>
<evidence type="ECO:0000256" key="7">
    <source>
        <dbReference type="ARBA" id="ARBA00048539"/>
    </source>
</evidence>
<dbReference type="InterPro" id="IPR012795">
    <property type="entry name" value="tRNA_Ile_lys_synt_N"/>
</dbReference>
<comment type="catalytic activity">
    <reaction evidence="7 8">
        <text>cytidine(34) in tRNA(Ile2) + L-lysine + ATP = lysidine(34) in tRNA(Ile2) + AMP + diphosphate + H(+)</text>
        <dbReference type="Rhea" id="RHEA:43744"/>
        <dbReference type="Rhea" id="RHEA-COMP:10625"/>
        <dbReference type="Rhea" id="RHEA-COMP:10670"/>
        <dbReference type="ChEBI" id="CHEBI:15378"/>
        <dbReference type="ChEBI" id="CHEBI:30616"/>
        <dbReference type="ChEBI" id="CHEBI:32551"/>
        <dbReference type="ChEBI" id="CHEBI:33019"/>
        <dbReference type="ChEBI" id="CHEBI:82748"/>
        <dbReference type="ChEBI" id="CHEBI:83665"/>
        <dbReference type="ChEBI" id="CHEBI:456215"/>
        <dbReference type="EC" id="6.3.4.19"/>
    </reaction>
</comment>
<dbReference type="Gene3D" id="1.20.59.20">
    <property type="match status" value="1"/>
</dbReference>
<dbReference type="EC" id="6.3.4.19" evidence="8"/>
<dbReference type="GO" id="GO:0006400">
    <property type="term" value="P:tRNA modification"/>
    <property type="evidence" value="ECO:0007669"/>
    <property type="project" value="UniProtKB-UniRule"/>
</dbReference>
<dbReference type="InterPro" id="IPR011063">
    <property type="entry name" value="TilS/TtcA_N"/>
</dbReference>
<dbReference type="InterPro" id="IPR015262">
    <property type="entry name" value="tRNA_Ile_lys_synt_subst-bd"/>
</dbReference>
<dbReference type="HOGENOM" id="CLU_018869_2_0_6"/>
<comment type="domain">
    <text evidence="8">The N-terminal region contains the highly conserved SGGXDS motif, predicted to be a P-loop motif involved in ATP binding.</text>
</comment>
<dbReference type="eggNOG" id="COG0037">
    <property type="taxonomic scope" value="Bacteria"/>
</dbReference>
<comment type="similarity">
    <text evidence="8">Belongs to the tRNA(Ile)-lysidine synthase family.</text>
</comment>
<evidence type="ECO:0000256" key="8">
    <source>
        <dbReference type="HAMAP-Rule" id="MF_01161"/>
    </source>
</evidence>
<reference evidence="10 11" key="1">
    <citation type="submission" date="2011-06" db="EMBL/GenBank/DDBJ databases">
        <title>Genomic sequence of Methylobacter tundripaludum SV96.</title>
        <authorList>
            <consortium name="US DOE Joint Genome Institute"/>
            <person name="Lucas S."/>
            <person name="Han J."/>
            <person name="Lapidus A."/>
            <person name="Cheng J.-F."/>
            <person name="Goodwin L."/>
            <person name="Pitluck S."/>
            <person name="Held B."/>
            <person name="Detter J.C."/>
            <person name="Han C."/>
            <person name="Tapia R."/>
            <person name="Land M."/>
            <person name="Hauser L."/>
            <person name="Kyrpides N."/>
            <person name="Ivanova N."/>
            <person name="Ovchinnikova G."/>
            <person name="Pagani I."/>
            <person name="Klotz M.G."/>
            <person name="Dispirito A.A."/>
            <person name="Murrell J.C."/>
            <person name="Dunfield P."/>
            <person name="Kalyuzhnaya M.G."/>
            <person name="Svenning M."/>
            <person name="Trotsenko Y.A."/>
            <person name="Stein L.Y."/>
            <person name="Woyke T."/>
        </authorList>
    </citation>
    <scope>NUCLEOTIDE SEQUENCE [LARGE SCALE GENOMIC DNA]</scope>
    <source>
        <strain evidence="11">ATCC BAA-1195 / DSM 17260 / SV96</strain>
    </source>
</reference>
<evidence type="ECO:0000313" key="10">
    <source>
        <dbReference type="EMBL" id="EGW19620.1"/>
    </source>
</evidence>